<proteinExistence type="predicted"/>
<evidence type="ECO:0000256" key="1">
    <source>
        <dbReference type="SAM" id="MobiDB-lite"/>
    </source>
</evidence>
<dbReference type="Proteomes" id="UP000281572">
    <property type="component" value="Segment"/>
</dbReference>
<organism evidence="2 3">
    <name type="scientific">Corynebacterium phage Juicebox</name>
    <dbReference type="NCBI Taxonomy" id="2301600"/>
    <lineage>
        <taxon>Viruses</taxon>
        <taxon>Duplodnaviria</taxon>
        <taxon>Heunggongvirae</taxon>
        <taxon>Uroviricota</taxon>
        <taxon>Caudoviricetes</taxon>
        <taxon>Juiceboxvirus</taxon>
        <taxon>Juiceboxvirus juicebox</taxon>
    </lineage>
</organism>
<dbReference type="SUPFAM" id="SSF47413">
    <property type="entry name" value="lambda repressor-like DNA-binding domains"/>
    <property type="match status" value="1"/>
</dbReference>
<dbReference type="EMBL" id="MH727550">
    <property type="protein sequence ID" value="AYB69463.1"/>
    <property type="molecule type" value="Genomic_DNA"/>
</dbReference>
<evidence type="ECO:0000313" key="3">
    <source>
        <dbReference type="Proteomes" id="UP000281572"/>
    </source>
</evidence>
<keyword evidence="3" id="KW-1185">Reference proteome</keyword>
<dbReference type="GO" id="GO:0003677">
    <property type="term" value="F:DNA binding"/>
    <property type="evidence" value="ECO:0007669"/>
    <property type="project" value="InterPro"/>
</dbReference>
<feature type="region of interest" description="Disordered" evidence="1">
    <location>
        <begin position="268"/>
        <end position="323"/>
    </location>
</feature>
<dbReference type="GeneID" id="55003875"/>
<name>A0A385UF80_9CAUD</name>
<evidence type="ECO:0000313" key="2">
    <source>
        <dbReference type="EMBL" id="AYB69463.1"/>
    </source>
</evidence>
<protein>
    <submittedName>
        <fullName evidence="2">Immunity repressor</fullName>
    </submittedName>
</protein>
<reference evidence="3" key="1">
    <citation type="submission" date="2018-08" db="EMBL/GenBank/DDBJ databases">
        <authorList>
            <person name="Pathak A."/>
            <person name="Staton O.A."/>
            <person name="Aldaher A.R."/>
            <person name="Baird K.M."/>
            <person name="Borah A."/>
            <person name="Haggard G.E."/>
            <person name="Meesala S."/>
            <person name="Nealy S.L."/>
            <person name="Ramdas R."/>
            <person name="Rocha M."/>
            <person name="Sristi D."/>
            <person name="Thukral S."/>
            <person name="Walls C.E."/>
            <person name="Waqas M."/>
            <person name="Williams M.R."/>
            <person name="Winters A.K."/>
            <person name="Sahawneh K.J."/>
            <person name="Monti D.L."/>
            <person name="Garlena R.A."/>
            <person name="Russell D.A."/>
            <person name="Pope W.H."/>
            <person name="Jacobs-Sera D."/>
            <person name="Hatfull G.F."/>
        </authorList>
    </citation>
    <scope>NUCLEOTIDE SEQUENCE [LARGE SCALE GENOMIC DNA]</scope>
</reference>
<sequence length="323" mass="35254">MFAHFGLGLPKILGQTDGMRATHLDHLAEVVVSRRRALGLSQQAVASAGGPSDTTQSRIEAAGTPGPSRQTLDKLDVGLQWEPGSARRVYEDGGEPTELVEPGPFASTQKIPAGMSGVQQMMARVFADLEAEGTPIGDTKALMRKIGERLDNQYSPVDANDVFDAWDRMPADVQAEETHRMVREAEAVGRFTANPGQVDASASSADAADRKRLTELRESMRILDKLPAPVKTLVLREALEEFFSVANLLDTPRKHRLIRSVYELLDEQDAESGGDDGAARRDSNSNVRSIRNVVDDDDPTAGIDPQRYAAHPKTDNIDIDNWD</sequence>
<dbReference type="RefSeq" id="YP_009812803.1">
    <property type="nucleotide sequence ID" value="NC_048070.1"/>
</dbReference>
<accession>A0A385UF80</accession>
<gene>
    <name evidence="2" type="primary">34</name>
    <name evidence="2" type="ORF">JUICEBOX_34</name>
</gene>
<dbReference type="InterPro" id="IPR010982">
    <property type="entry name" value="Lambda_DNA-bd_dom_sf"/>
</dbReference>
<feature type="region of interest" description="Disordered" evidence="1">
    <location>
        <begin position="42"/>
        <end position="68"/>
    </location>
</feature>
<dbReference type="KEGG" id="vg:55003875"/>